<evidence type="ECO:0000313" key="4">
    <source>
        <dbReference type="Proteomes" id="UP000593562"/>
    </source>
</evidence>
<protein>
    <submittedName>
        <fullName evidence="3">Carboxylesterase 1-like</fullName>
    </submittedName>
</protein>
<dbReference type="InParanoid" id="A0A7J7CH83"/>
<gene>
    <name evidence="3" type="ORF">HS088_TW17G00934</name>
</gene>
<dbReference type="Gene3D" id="3.40.50.1820">
    <property type="entry name" value="alpha/beta hydrolase"/>
    <property type="match status" value="1"/>
</dbReference>
<dbReference type="InterPro" id="IPR013094">
    <property type="entry name" value="AB_hydrolase_3"/>
</dbReference>
<accession>A0A7J7CH83</accession>
<feature type="domain" description="Alpha/beta hydrolase fold-3" evidence="2">
    <location>
        <begin position="1"/>
        <end position="74"/>
    </location>
</feature>
<name>A0A7J7CH83_TRIWF</name>
<dbReference type="EMBL" id="JAAARO010000017">
    <property type="protein sequence ID" value="KAF5733391.1"/>
    <property type="molecule type" value="Genomic_DNA"/>
</dbReference>
<sequence length="119" mass="12921">MWDMSLPIGANRDHEYCNPTVGDDGKKLWDKVGLLGWKVLVIGCNGDPLIDRQISLVEMLKGKGVQVEHQFDEGGDDDIHQAKRLLPAIARLPGDEMSPGAMGTGNAPSAGFIYKLAFT</sequence>
<organism evidence="3 4">
    <name type="scientific">Tripterygium wilfordii</name>
    <name type="common">Thunder God vine</name>
    <dbReference type="NCBI Taxonomy" id="458696"/>
    <lineage>
        <taxon>Eukaryota</taxon>
        <taxon>Viridiplantae</taxon>
        <taxon>Streptophyta</taxon>
        <taxon>Embryophyta</taxon>
        <taxon>Tracheophyta</taxon>
        <taxon>Spermatophyta</taxon>
        <taxon>Magnoliopsida</taxon>
        <taxon>eudicotyledons</taxon>
        <taxon>Gunneridae</taxon>
        <taxon>Pentapetalae</taxon>
        <taxon>rosids</taxon>
        <taxon>fabids</taxon>
        <taxon>Celastrales</taxon>
        <taxon>Celastraceae</taxon>
        <taxon>Tripterygium</taxon>
    </lineage>
</organism>
<evidence type="ECO:0000256" key="1">
    <source>
        <dbReference type="ARBA" id="ARBA00010515"/>
    </source>
</evidence>
<comment type="similarity">
    <text evidence="1">Belongs to the 'GDXG' lipolytic enzyme family.</text>
</comment>
<reference evidence="3 4" key="1">
    <citation type="journal article" date="2020" name="Nat. Commun.">
        <title>Genome of Tripterygium wilfordii and identification of cytochrome P450 involved in triptolide biosynthesis.</title>
        <authorList>
            <person name="Tu L."/>
            <person name="Su P."/>
            <person name="Zhang Z."/>
            <person name="Gao L."/>
            <person name="Wang J."/>
            <person name="Hu T."/>
            <person name="Zhou J."/>
            <person name="Zhang Y."/>
            <person name="Zhao Y."/>
            <person name="Liu Y."/>
            <person name="Song Y."/>
            <person name="Tong Y."/>
            <person name="Lu Y."/>
            <person name="Yang J."/>
            <person name="Xu C."/>
            <person name="Jia M."/>
            <person name="Peters R.J."/>
            <person name="Huang L."/>
            <person name="Gao W."/>
        </authorList>
    </citation>
    <scope>NUCLEOTIDE SEQUENCE [LARGE SCALE GENOMIC DNA]</scope>
    <source>
        <strain evidence="4">cv. XIE 37</strain>
        <tissue evidence="3">Leaf</tissue>
    </source>
</reference>
<dbReference type="GO" id="GO:0016787">
    <property type="term" value="F:hydrolase activity"/>
    <property type="evidence" value="ECO:0007669"/>
    <property type="project" value="InterPro"/>
</dbReference>
<dbReference type="Pfam" id="PF07859">
    <property type="entry name" value="Abhydrolase_3"/>
    <property type="match status" value="1"/>
</dbReference>
<dbReference type="InterPro" id="IPR029058">
    <property type="entry name" value="AB_hydrolase_fold"/>
</dbReference>
<evidence type="ECO:0000313" key="3">
    <source>
        <dbReference type="EMBL" id="KAF5733391.1"/>
    </source>
</evidence>
<dbReference type="AlphaFoldDB" id="A0A7J7CH83"/>
<evidence type="ECO:0000259" key="2">
    <source>
        <dbReference type="Pfam" id="PF07859"/>
    </source>
</evidence>
<dbReference type="SUPFAM" id="SSF53474">
    <property type="entry name" value="alpha/beta-Hydrolases"/>
    <property type="match status" value="1"/>
</dbReference>
<keyword evidence="4" id="KW-1185">Reference proteome</keyword>
<comment type="caution">
    <text evidence="3">The sequence shown here is derived from an EMBL/GenBank/DDBJ whole genome shotgun (WGS) entry which is preliminary data.</text>
</comment>
<proteinExistence type="inferred from homology"/>
<dbReference type="Proteomes" id="UP000593562">
    <property type="component" value="Unassembled WGS sequence"/>
</dbReference>